<protein>
    <submittedName>
        <fullName evidence="1">Uncharacterized protein</fullName>
    </submittedName>
</protein>
<organism evidence="1 2">
    <name type="scientific">Nasonia vitripennis</name>
    <name type="common">Parasitic wasp</name>
    <dbReference type="NCBI Taxonomy" id="7425"/>
    <lineage>
        <taxon>Eukaryota</taxon>
        <taxon>Metazoa</taxon>
        <taxon>Ecdysozoa</taxon>
        <taxon>Arthropoda</taxon>
        <taxon>Hexapoda</taxon>
        <taxon>Insecta</taxon>
        <taxon>Pterygota</taxon>
        <taxon>Neoptera</taxon>
        <taxon>Endopterygota</taxon>
        <taxon>Hymenoptera</taxon>
        <taxon>Apocrita</taxon>
        <taxon>Proctotrupomorpha</taxon>
        <taxon>Chalcidoidea</taxon>
        <taxon>Pteromalidae</taxon>
        <taxon>Pteromalinae</taxon>
        <taxon>Nasonia</taxon>
    </lineage>
</organism>
<dbReference type="GO" id="GO:0004748">
    <property type="term" value="F:ribonucleoside-diphosphate reductase activity, thioredoxin disulfide as acceptor"/>
    <property type="evidence" value="ECO:0007669"/>
    <property type="project" value="TreeGrafter"/>
</dbReference>
<reference evidence="1" key="1">
    <citation type="submission" date="2021-01" db="UniProtKB">
        <authorList>
            <consortium name="EnsemblMetazoa"/>
        </authorList>
    </citation>
    <scope>IDENTIFICATION</scope>
</reference>
<dbReference type="OrthoDB" id="8188373at2759"/>
<sequence length="446" mass="50525">MAFLHTHSCECLKSKLLLFDIPPTETTIEGSHWVQYKPISSLTDDSPIEFVIPGNSDGYLDLAHTMSLTRVSIKSSTSEEDVAEADRAAYRLLTARVRPVNNFTHSLFNQVGVFFNKKPVSPPTNAYAYRAYIETLLNYGPAAKTSHLSTVLWCNNTAGKMNNTENLNEEFVERRKLLAANKPVDLVGHIHTDVFNQEKLLLNGVKLRVRLVKSHDNFRLMDPAGSFSVHIKEANLLVRRVKISPSILLAHPQLLSQTTAKYPLTRVEVKAVTMHNGVHGETLDNIILGQLPKRNILGFVNNKAFNGDRLLNPFNFEHFNINFLCLYVDGVQVPSKPLQPDFTTRNLYVDAYHTLFSGMEIHFLNEGNQVTRENYPHGYCLFAFDLTPDLSANDCSHWNLIKHGSVRLEVRFSNALRETDNCILYAEYYNILEIDASRQVIIDFSS</sequence>
<evidence type="ECO:0000313" key="1">
    <source>
        <dbReference type="EnsemblMetazoa" id="XP_008217610"/>
    </source>
</evidence>
<dbReference type="PANTHER" id="PTHR23409:SF21">
    <property type="entry name" value="CAPSID PROTEIN"/>
    <property type="match status" value="1"/>
</dbReference>
<proteinExistence type="predicted"/>
<dbReference type="GO" id="GO:0009263">
    <property type="term" value="P:deoxyribonucleotide biosynthetic process"/>
    <property type="evidence" value="ECO:0007669"/>
    <property type="project" value="InterPro"/>
</dbReference>
<dbReference type="InterPro" id="IPR000358">
    <property type="entry name" value="RNR_small_fam"/>
</dbReference>
<name>A0A7M7HEA8_NASVI</name>
<dbReference type="PANTHER" id="PTHR23409">
    <property type="entry name" value="RIBONUCLEOSIDE-DIPHOSPHATE REDUCTASE SMALL CHAIN"/>
    <property type="match status" value="1"/>
</dbReference>
<dbReference type="EnsemblMetazoa" id="XM_008219388">
    <property type="protein sequence ID" value="XP_008217610"/>
    <property type="gene ID" value="LOC103318105"/>
</dbReference>
<evidence type="ECO:0000313" key="2">
    <source>
        <dbReference type="Proteomes" id="UP000002358"/>
    </source>
</evidence>
<dbReference type="AlphaFoldDB" id="A0A7M7HEA8"/>
<accession>A0A7M7HEA8</accession>
<dbReference type="KEGG" id="nvi:103318105"/>
<dbReference type="GO" id="GO:0005829">
    <property type="term" value="C:cytosol"/>
    <property type="evidence" value="ECO:0007669"/>
    <property type="project" value="TreeGrafter"/>
</dbReference>
<dbReference type="GeneID" id="103318105"/>
<keyword evidence="2" id="KW-1185">Reference proteome</keyword>
<dbReference type="Proteomes" id="UP000002358">
    <property type="component" value="Unassembled WGS sequence"/>
</dbReference>
<dbReference type="InParanoid" id="A0A7M7HEA8"/>
<dbReference type="RefSeq" id="XP_008217610.1">
    <property type="nucleotide sequence ID" value="XM_008219388.1"/>
</dbReference>